<protein>
    <submittedName>
        <fullName evidence="2">Zf-HC2 domain-containing protein</fullName>
    </submittedName>
</protein>
<organism evidence="2 3">
    <name type="scientific">Shewanella avicenniae</name>
    <dbReference type="NCBI Taxonomy" id="2814294"/>
    <lineage>
        <taxon>Bacteria</taxon>
        <taxon>Pseudomonadati</taxon>
        <taxon>Pseudomonadota</taxon>
        <taxon>Gammaproteobacteria</taxon>
        <taxon>Alteromonadales</taxon>
        <taxon>Shewanellaceae</taxon>
        <taxon>Shewanella</taxon>
    </lineage>
</organism>
<reference evidence="2 3" key="1">
    <citation type="submission" date="2021-03" db="EMBL/GenBank/DDBJ databases">
        <title>Novel species identification of genus Shewanella.</title>
        <authorList>
            <person name="Liu G."/>
            <person name="Zhang Q."/>
        </authorList>
    </citation>
    <scope>NUCLEOTIDE SEQUENCE [LARGE SCALE GENOMIC DNA]</scope>
    <source>
        <strain evidence="2 3">FJAT-51800</strain>
    </source>
</reference>
<proteinExistence type="predicted"/>
<evidence type="ECO:0000313" key="3">
    <source>
        <dbReference type="Proteomes" id="UP000662770"/>
    </source>
</evidence>
<feature type="domain" description="Putative zinc-finger" evidence="1">
    <location>
        <begin position="5"/>
        <end position="38"/>
    </location>
</feature>
<gene>
    <name evidence="2" type="ORF">JYB87_16445</name>
</gene>
<name>A0ABX7QRG4_9GAMM</name>
<accession>A0ABX7QRG4</accession>
<sequence length="62" mass="7117">MIITCKKATQLLSEQLERPLGFGEKVSLKCHLFVCRGCTNFGEQMTVLRKISREYSHKQGDE</sequence>
<evidence type="ECO:0000259" key="1">
    <source>
        <dbReference type="Pfam" id="PF13490"/>
    </source>
</evidence>
<dbReference type="InterPro" id="IPR027383">
    <property type="entry name" value="Znf_put"/>
</dbReference>
<evidence type="ECO:0000313" key="2">
    <source>
        <dbReference type="EMBL" id="QSX33293.1"/>
    </source>
</evidence>
<dbReference type="RefSeq" id="WP_207354526.1">
    <property type="nucleotide sequence ID" value="NZ_CP071503.1"/>
</dbReference>
<dbReference type="Proteomes" id="UP000662770">
    <property type="component" value="Chromosome"/>
</dbReference>
<keyword evidence="3" id="KW-1185">Reference proteome</keyword>
<dbReference type="EMBL" id="CP071503">
    <property type="protein sequence ID" value="QSX33293.1"/>
    <property type="molecule type" value="Genomic_DNA"/>
</dbReference>
<dbReference type="Pfam" id="PF13490">
    <property type="entry name" value="zf-HC2"/>
    <property type="match status" value="1"/>
</dbReference>